<dbReference type="HOGENOM" id="CLU_606728_0_0_5"/>
<keyword evidence="2" id="KW-1185">Reference proteome</keyword>
<dbReference type="CDD" id="cd02440">
    <property type="entry name" value="AdoMet_MTases"/>
    <property type="match status" value="1"/>
</dbReference>
<evidence type="ECO:0000313" key="2">
    <source>
        <dbReference type="Proteomes" id="UP000006575"/>
    </source>
</evidence>
<protein>
    <recommendedName>
        <fullName evidence="3">Class I SAM-dependent methyltransferase</fullName>
    </recommendedName>
</protein>
<dbReference type="EMBL" id="AM236080">
    <property type="protein sequence ID" value="CAK06297.1"/>
    <property type="molecule type" value="Genomic_DNA"/>
</dbReference>
<accession>Q1ML57</accession>
<organism evidence="1 2">
    <name type="scientific">Rhizobium johnstonii (strain DSM 114642 / LMG 32736 / 3841)</name>
    <name type="common">Rhizobium leguminosarum bv. viciae</name>
    <dbReference type="NCBI Taxonomy" id="216596"/>
    <lineage>
        <taxon>Bacteria</taxon>
        <taxon>Pseudomonadati</taxon>
        <taxon>Pseudomonadota</taxon>
        <taxon>Alphaproteobacteria</taxon>
        <taxon>Hyphomicrobiales</taxon>
        <taxon>Rhizobiaceae</taxon>
        <taxon>Rhizobium/Agrobacterium group</taxon>
        <taxon>Rhizobium</taxon>
        <taxon>Rhizobium johnstonii</taxon>
    </lineage>
</organism>
<proteinExistence type="predicted"/>
<sequence>MNLWRGSPVPHHPLEHWCACAERRKRTGYWRQFATFLRLARGNKIALLRSASKQCGGLRLTEHISTCPACGSADCRNLPIPHAARSMVSDGKVVSNPLKRCSCNNCGHGFHTQNFSEEQIKEIYSADYSIGLRDAVAEAARSAEYSRQIEAFLTHHLGNEANFSKIIEFGCGSGTLLGHLTNRLGAQISTGVEPSSRIAANARSNVGGRISIHEGFAEQFEASRPGYNLCLSVNVIEHTRNPLGFLQACRRVIDKTGNIVVICPDGEIVGSELLFYDHISNFTSASLAMIVAGANLRMVANSPLTGSLQGFRIYLLQFGDADLDNQTRGFAFLSQERAEYVNTWSKIRDATNRVLKGRKYGIFGTGEYSDLLHAYSPSVIENAEFFVRDQPVEADFYGKPVVSVKDFLSFPRMPLIAAVHERSWSLIRDRFGSEDVPIFHSLEIARQDAIL</sequence>
<evidence type="ECO:0008006" key="3">
    <source>
        <dbReference type="Google" id="ProtNLM"/>
    </source>
</evidence>
<dbReference type="eggNOG" id="COG2227">
    <property type="taxonomic scope" value="Bacteria"/>
</dbReference>
<dbReference type="PANTHER" id="PTHR43861">
    <property type="entry name" value="TRANS-ACONITATE 2-METHYLTRANSFERASE-RELATED"/>
    <property type="match status" value="1"/>
</dbReference>
<gene>
    <name evidence="1" type="ordered locus">RL0803</name>
</gene>
<dbReference type="AlphaFoldDB" id="Q1ML57"/>
<dbReference type="InterPro" id="IPR029063">
    <property type="entry name" value="SAM-dependent_MTases_sf"/>
</dbReference>
<name>Q1ML57_RHIJ3</name>
<dbReference type="Proteomes" id="UP000006575">
    <property type="component" value="Chromosome"/>
</dbReference>
<dbReference type="KEGG" id="rle:RL0803"/>
<dbReference type="Gene3D" id="3.40.50.150">
    <property type="entry name" value="Vaccinia Virus protein VP39"/>
    <property type="match status" value="1"/>
</dbReference>
<evidence type="ECO:0000313" key="1">
    <source>
        <dbReference type="EMBL" id="CAK06297.1"/>
    </source>
</evidence>
<dbReference type="Pfam" id="PF13489">
    <property type="entry name" value="Methyltransf_23"/>
    <property type="match status" value="1"/>
</dbReference>
<dbReference type="SUPFAM" id="SSF53335">
    <property type="entry name" value="S-adenosyl-L-methionine-dependent methyltransferases"/>
    <property type="match status" value="1"/>
</dbReference>
<dbReference type="EnsemblBacteria" id="CAK06297">
    <property type="protein sequence ID" value="CAK06297"/>
    <property type="gene ID" value="RL0803"/>
</dbReference>
<reference evidence="1 2" key="1">
    <citation type="journal article" date="2006" name="Genome Biol.">
        <title>The genome of Rhizobium leguminosarum has recognizable core and accessory components.</title>
        <authorList>
            <person name="Young J.W."/>
            <person name="Crossman L.C."/>
            <person name="Johnston A.W.B."/>
            <person name="Thomson N.R."/>
            <person name="Ghazoui Z.F."/>
            <person name="Hull K.H."/>
            <person name="Wexler M."/>
            <person name="Curson A.R.J."/>
            <person name="Todd J.D."/>
            <person name="Poole P.S."/>
            <person name="Mauchline T.H."/>
            <person name="East A.K."/>
            <person name="Quail M.A."/>
            <person name="Churcher C."/>
            <person name="Arrowsmith C."/>
            <person name="Cherevach A."/>
            <person name="Chillingworth T."/>
            <person name="Clarke K."/>
            <person name="Cronin A."/>
            <person name="Davis P."/>
            <person name="Fraser A."/>
            <person name="Hance Z."/>
            <person name="Hauser H."/>
            <person name="Jagels K."/>
            <person name="Moule S."/>
            <person name="Mungall K."/>
            <person name="Norbertczak H."/>
            <person name="Rabbinowitsch E."/>
            <person name="Sanders M."/>
            <person name="Simmonds M."/>
            <person name="Whitehead S."/>
            <person name="Parkhill J."/>
        </authorList>
    </citation>
    <scope>NUCLEOTIDE SEQUENCE [LARGE SCALE GENOMIC DNA]</scope>
    <source>
        <strain evidence="2">DSM 114642 / LMG 32736 / 3841</strain>
    </source>
</reference>